<organism evidence="1 2">
    <name type="scientific">Parapedobacter pyrenivorans</name>
    <dbReference type="NCBI Taxonomy" id="1305674"/>
    <lineage>
        <taxon>Bacteria</taxon>
        <taxon>Pseudomonadati</taxon>
        <taxon>Bacteroidota</taxon>
        <taxon>Sphingobacteriia</taxon>
        <taxon>Sphingobacteriales</taxon>
        <taxon>Sphingobacteriaceae</taxon>
        <taxon>Parapedobacter</taxon>
    </lineage>
</organism>
<gene>
    <name evidence="1" type="ORF">GCM10007415_22450</name>
</gene>
<dbReference type="InterPro" id="IPR010982">
    <property type="entry name" value="Lambda_DNA-bd_dom_sf"/>
</dbReference>
<dbReference type="GO" id="GO:0001046">
    <property type="term" value="F:core promoter sequence-specific DNA binding"/>
    <property type="evidence" value="ECO:0007669"/>
    <property type="project" value="TreeGrafter"/>
</dbReference>
<evidence type="ECO:0000313" key="2">
    <source>
        <dbReference type="Proteomes" id="UP000660862"/>
    </source>
</evidence>
<dbReference type="PANTHER" id="PTHR40455">
    <property type="entry name" value="ANTITOXIN HIGA"/>
    <property type="match status" value="1"/>
</dbReference>
<dbReference type="AlphaFoldDB" id="A0A917HSY0"/>
<reference evidence="1" key="1">
    <citation type="journal article" date="2014" name="Int. J. Syst. Evol. Microbiol.">
        <title>Complete genome sequence of Corynebacterium casei LMG S-19264T (=DSM 44701T), isolated from a smear-ripened cheese.</title>
        <authorList>
            <consortium name="US DOE Joint Genome Institute (JGI-PGF)"/>
            <person name="Walter F."/>
            <person name="Albersmeier A."/>
            <person name="Kalinowski J."/>
            <person name="Ruckert C."/>
        </authorList>
    </citation>
    <scope>NUCLEOTIDE SEQUENCE</scope>
    <source>
        <strain evidence="1">CGMCC 1.12195</strain>
    </source>
</reference>
<protein>
    <recommendedName>
        <fullName evidence="3">HTH-type transcriptional regulator / antitoxin HigA</fullName>
    </recommendedName>
</protein>
<dbReference type="PANTHER" id="PTHR40455:SF1">
    <property type="entry name" value="ANTITOXIN HIGA"/>
    <property type="match status" value="1"/>
</dbReference>
<dbReference type="Proteomes" id="UP000660862">
    <property type="component" value="Unassembled WGS sequence"/>
</dbReference>
<dbReference type="Gene3D" id="1.10.260.40">
    <property type="entry name" value="lambda repressor-like DNA-binding domains"/>
    <property type="match status" value="1"/>
</dbReference>
<dbReference type="InterPro" id="IPR039060">
    <property type="entry name" value="Antitox_HigA"/>
</dbReference>
<dbReference type="GO" id="GO:0006355">
    <property type="term" value="P:regulation of DNA-templated transcription"/>
    <property type="evidence" value="ECO:0007669"/>
    <property type="project" value="InterPro"/>
</dbReference>
<proteinExistence type="predicted"/>
<sequence length="181" mass="20681">MKMKMFRNEEEYNKAVVLLEELGDREGFEENEKLVKQFELLSDLIEAYENQHANIHVGNPIEIIKLKMEYLGLKQKDLQPYIGSSGIVSEVLNKKRGLSKGMIRKLSDFLHLDQNLLNTPYNLIEVPTKSAKASNAKAEKNHAISDVQLFAEISSLPANLRQEVSDFVAFLKYKKKQKTAV</sequence>
<reference evidence="1" key="2">
    <citation type="submission" date="2020-09" db="EMBL/GenBank/DDBJ databases">
        <authorList>
            <person name="Sun Q."/>
            <person name="Zhou Y."/>
        </authorList>
    </citation>
    <scope>NUCLEOTIDE SEQUENCE</scope>
    <source>
        <strain evidence="1">CGMCC 1.12195</strain>
    </source>
</reference>
<evidence type="ECO:0000313" key="1">
    <source>
        <dbReference type="EMBL" id="GGG88033.1"/>
    </source>
</evidence>
<evidence type="ECO:0008006" key="3">
    <source>
        <dbReference type="Google" id="ProtNLM"/>
    </source>
</evidence>
<accession>A0A917HSY0</accession>
<comment type="caution">
    <text evidence="1">The sequence shown here is derived from an EMBL/GenBank/DDBJ whole genome shotgun (WGS) entry which is preliminary data.</text>
</comment>
<keyword evidence="2" id="KW-1185">Reference proteome</keyword>
<name>A0A917HSY0_9SPHI</name>
<dbReference type="EMBL" id="BMER01000001">
    <property type="protein sequence ID" value="GGG88033.1"/>
    <property type="molecule type" value="Genomic_DNA"/>
</dbReference>
<dbReference type="RefSeq" id="WP_188505950.1">
    <property type="nucleotide sequence ID" value="NZ_BMER01000001.1"/>
</dbReference>